<protein>
    <submittedName>
        <fullName evidence="1">Uncharacterized protein</fullName>
    </submittedName>
</protein>
<accession>A0ABT4RD13</accession>
<name>A0ABT4RD13_9ACTN</name>
<evidence type="ECO:0000313" key="2">
    <source>
        <dbReference type="Proteomes" id="UP001147700"/>
    </source>
</evidence>
<comment type="caution">
    <text evidence="1">The sequence shown here is derived from an EMBL/GenBank/DDBJ whole genome shotgun (WGS) entry which is preliminary data.</text>
</comment>
<dbReference type="EMBL" id="JAPCID010000003">
    <property type="protein sequence ID" value="MDA0136396.1"/>
    <property type="molecule type" value="Genomic_DNA"/>
</dbReference>
<dbReference type="RefSeq" id="WP_202955451.1">
    <property type="nucleotide sequence ID" value="NZ_JAPCID010000003.1"/>
</dbReference>
<organism evidence="1 2">
    <name type="scientific">Solirubrobacter deserti</name>
    <dbReference type="NCBI Taxonomy" id="2282478"/>
    <lineage>
        <taxon>Bacteria</taxon>
        <taxon>Bacillati</taxon>
        <taxon>Actinomycetota</taxon>
        <taxon>Thermoleophilia</taxon>
        <taxon>Solirubrobacterales</taxon>
        <taxon>Solirubrobacteraceae</taxon>
        <taxon>Solirubrobacter</taxon>
    </lineage>
</organism>
<reference evidence="1" key="1">
    <citation type="submission" date="2022-10" db="EMBL/GenBank/DDBJ databases">
        <title>The WGS of Solirubrobacter sp. CPCC 204708.</title>
        <authorList>
            <person name="Jiang Z."/>
        </authorList>
    </citation>
    <scope>NUCLEOTIDE SEQUENCE</scope>
    <source>
        <strain evidence="1">CPCC 204708</strain>
    </source>
</reference>
<dbReference type="Proteomes" id="UP001147700">
    <property type="component" value="Unassembled WGS sequence"/>
</dbReference>
<keyword evidence="2" id="KW-1185">Reference proteome</keyword>
<sequence>MRATELRVALIVRECAGRFEAEVEGYPLLRESGRTPWEAVNRLVGAHRALLERRWSA</sequence>
<evidence type="ECO:0000313" key="1">
    <source>
        <dbReference type="EMBL" id="MDA0136396.1"/>
    </source>
</evidence>
<gene>
    <name evidence="1" type="ORF">OJ962_02730</name>
</gene>
<proteinExistence type="predicted"/>